<evidence type="ECO:0000313" key="2">
    <source>
        <dbReference type="Proteomes" id="UP001183643"/>
    </source>
</evidence>
<gene>
    <name evidence="1" type="ORF">J2S41_001588</name>
</gene>
<dbReference type="EMBL" id="JAVDYB010000001">
    <property type="protein sequence ID" value="MDR7274810.1"/>
    <property type="molecule type" value="Genomic_DNA"/>
</dbReference>
<protein>
    <submittedName>
        <fullName evidence="1">Uncharacterized protein</fullName>
    </submittedName>
</protein>
<proteinExistence type="predicted"/>
<keyword evidence="2" id="KW-1185">Reference proteome</keyword>
<dbReference type="RefSeq" id="WP_310364966.1">
    <property type="nucleotide sequence ID" value="NZ_JAVDYB010000001.1"/>
</dbReference>
<reference evidence="1" key="1">
    <citation type="submission" date="2023-07" db="EMBL/GenBank/DDBJ databases">
        <title>Sequencing the genomes of 1000 actinobacteria strains.</title>
        <authorList>
            <person name="Klenk H.-P."/>
        </authorList>
    </citation>
    <scope>NUCLEOTIDE SEQUENCE</scope>
    <source>
        <strain evidence="1">DSM 44707</strain>
    </source>
</reference>
<sequence>MIGRRLGGGNRPVGSPAVGAALDRLGVGHPGGYTHEIVFRRCPACGERNIVRDGDFTCALCDGDLPAEWNVDEVAGRGHG</sequence>
<organism evidence="1 2">
    <name type="scientific">Catenuloplanes atrovinosus</name>
    <dbReference type="NCBI Taxonomy" id="137266"/>
    <lineage>
        <taxon>Bacteria</taxon>
        <taxon>Bacillati</taxon>
        <taxon>Actinomycetota</taxon>
        <taxon>Actinomycetes</taxon>
        <taxon>Micromonosporales</taxon>
        <taxon>Micromonosporaceae</taxon>
        <taxon>Catenuloplanes</taxon>
    </lineage>
</organism>
<dbReference type="AlphaFoldDB" id="A0AAE3YLT7"/>
<comment type="caution">
    <text evidence="1">The sequence shown here is derived from an EMBL/GenBank/DDBJ whole genome shotgun (WGS) entry which is preliminary data.</text>
</comment>
<dbReference type="Proteomes" id="UP001183643">
    <property type="component" value="Unassembled WGS sequence"/>
</dbReference>
<evidence type="ECO:0000313" key="1">
    <source>
        <dbReference type="EMBL" id="MDR7274810.1"/>
    </source>
</evidence>
<name>A0AAE3YLT7_9ACTN</name>
<accession>A0AAE3YLT7</accession>